<name>V6DHB1_9BACT</name>
<dbReference type="OrthoDB" id="9841265at2"/>
<dbReference type="RefSeq" id="WP_023792929.1">
    <property type="nucleotide sequence ID" value="NC_023003.1"/>
</dbReference>
<protein>
    <submittedName>
        <fullName evidence="1">Uncharacterized protein</fullName>
    </submittedName>
</protein>
<proteinExistence type="predicted"/>
<organism evidence="1 2">
    <name type="scientific">Candidatus Babela massiliensis</name>
    <dbReference type="NCBI Taxonomy" id="673862"/>
    <lineage>
        <taxon>Bacteria</taxon>
        <taxon>Candidatus Babelota</taxon>
        <taxon>Candidatus Babeliae</taxon>
        <taxon>Candidatus Babeliales</taxon>
        <taxon>Candidatus Babeliaceae</taxon>
        <taxon>Candidatus Babela</taxon>
    </lineage>
</organism>
<sequence>MKHLSLYFILSFCFYNMLNGMIYDNRYFPLYLKPFERKPCSFGHIQVQPFFMRADSAQGELEHIPIPDINGTYDLVQVINSLLKVGTLEENPLRSDLQGISTLPFKREGRIDSQGIAFFYEVPLWYNFALGTSFLFMHVNSRVEFCLDRSCLEVGNGDRQYLFDLNGKLDQVLGVTPPIYNQTVFGDTDLYLRWSCSFPYFFKFRDVGLAFKLGTIIPSSPITPYNNPAAVPVGGQKHWGVYLDLENRYEIKEDWFVGLMFRAIKRLPRTSQGHFPVLFEPYNYGALIGENDINPGWTFVFNPSVRLDGLRDGFGLTALYTLVSHLQNIVNISAVQGTQCNTVNTQDIALNLENQSFRSSWGMEYVTLGAYYDFSKTRDYGKLLPMISFYWDVPVDWLVSKRSARTNAMSFTVDF</sequence>
<accession>V6DHB1</accession>
<dbReference type="eggNOG" id="ENOG5033VPS">
    <property type="taxonomic scope" value="Bacteria"/>
</dbReference>
<dbReference type="HOGENOM" id="CLU_661713_0_0_7"/>
<evidence type="ECO:0000313" key="2">
    <source>
        <dbReference type="Proteomes" id="UP000018769"/>
    </source>
</evidence>
<gene>
    <name evidence="1" type="ORF">BABL1_gene_106</name>
</gene>
<keyword evidence="2" id="KW-1185">Reference proteome</keyword>
<dbReference type="KEGG" id="dpb:BABL1_gene_106"/>
<dbReference type="EMBL" id="HG793133">
    <property type="protein sequence ID" value="CDK30972.1"/>
    <property type="molecule type" value="Genomic_DNA"/>
</dbReference>
<evidence type="ECO:0000313" key="1">
    <source>
        <dbReference type="EMBL" id="CDK30972.1"/>
    </source>
</evidence>
<reference evidence="1 2" key="1">
    <citation type="journal article" date="2015" name="Biol. Direct">
        <title>Babela massiliensis, a representative of a widespread bacterial phylum with unusual adaptations to parasitism in amoebae.</title>
        <authorList>
            <person name="Pagnier I."/>
            <person name="Yutin N."/>
            <person name="Croce O."/>
            <person name="Makarova K.S."/>
            <person name="Wolf Y.I."/>
            <person name="Benamar S."/>
            <person name="Raoult D."/>
            <person name="Koonin E.V."/>
            <person name="La Scola B."/>
        </authorList>
    </citation>
    <scope>NUCLEOTIDE SEQUENCE [LARGE SCALE GENOMIC DNA]</scope>
    <source>
        <strain evidence="2">BABL1</strain>
    </source>
</reference>
<dbReference type="AlphaFoldDB" id="V6DHB1"/>
<dbReference type="Proteomes" id="UP000018769">
    <property type="component" value="Chromosome I"/>
</dbReference>